<gene>
    <name evidence="2" type="ORF">MKP09_11340</name>
</gene>
<dbReference type="Gene3D" id="1.20.120.450">
    <property type="entry name" value="dinb family like domain"/>
    <property type="match status" value="1"/>
</dbReference>
<dbReference type="RefSeq" id="WP_240830072.1">
    <property type="nucleotide sequence ID" value="NZ_JAKWBL010000002.1"/>
</dbReference>
<evidence type="ECO:0000313" key="3">
    <source>
        <dbReference type="Proteomes" id="UP001202248"/>
    </source>
</evidence>
<dbReference type="EMBL" id="JAKWBL010000002">
    <property type="protein sequence ID" value="MCH5598459.1"/>
    <property type="molecule type" value="Genomic_DNA"/>
</dbReference>
<dbReference type="InterPro" id="IPR024775">
    <property type="entry name" value="DinB-like"/>
</dbReference>
<organism evidence="2 3">
    <name type="scientific">Niabella ginsengisoli</name>
    <dbReference type="NCBI Taxonomy" id="522298"/>
    <lineage>
        <taxon>Bacteria</taxon>
        <taxon>Pseudomonadati</taxon>
        <taxon>Bacteroidota</taxon>
        <taxon>Chitinophagia</taxon>
        <taxon>Chitinophagales</taxon>
        <taxon>Chitinophagaceae</taxon>
        <taxon>Niabella</taxon>
    </lineage>
</organism>
<sequence length="122" mass="13941">MKKYFEIIHITRNNFIELVNGLSIDQLNKIPDGFHNNIAWNFGHIVVTTQGLCYRLSGLPLNIDSSIIDRYKKGTKPQSFIPQTEIDFLKPSRIAILINCKLIMLTAFSNLSQAIRPALIQR</sequence>
<comment type="caution">
    <text evidence="2">The sequence shown here is derived from an EMBL/GenBank/DDBJ whole genome shotgun (WGS) entry which is preliminary data.</text>
</comment>
<feature type="domain" description="DinB-like" evidence="1">
    <location>
        <begin position="9"/>
        <end position="76"/>
    </location>
</feature>
<dbReference type="Pfam" id="PF12867">
    <property type="entry name" value="DinB_2"/>
    <property type="match status" value="1"/>
</dbReference>
<protein>
    <submittedName>
        <fullName evidence="2">DinB family protein</fullName>
    </submittedName>
</protein>
<evidence type="ECO:0000259" key="1">
    <source>
        <dbReference type="Pfam" id="PF12867"/>
    </source>
</evidence>
<evidence type="ECO:0000313" key="2">
    <source>
        <dbReference type="EMBL" id="MCH5598459.1"/>
    </source>
</evidence>
<dbReference type="InterPro" id="IPR034660">
    <property type="entry name" value="DinB/YfiT-like"/>
</dbReference>
<dbReference type="SUPFAM" id="SSF109854">
    <property type="entry name" value="DinB/YfiT-like putative metalloenzymes"/>
    <property type="match status" value="1"/>
</dbReference>
<keyword evidence="3" id="KW-1185">Reference proteome</keyword>
<name>A0ABS9SJV0_9BACT</name>
<reference evidence="2 3" key="1">
    <citation type="submission" date="2022-02" db="EMBL/GenBank/DDBJ databases">
        <authorList>
            <person name="Min J."/>
        </authorList>
    </citation>
    <scope>NUCLEOTIDE SEQUENCE [LARGE SCALE GENOMIC DNA]</scope>
    <source>
        <strain evidence="2 3">GR10-1</strain>
    </source>
</reference>
<proteinExistence type="predicted"/>
<accession>A0ABS9SJV0</accession>
<dbReference type="Proteomes" id="UP001202248">
    <property type="component" value="Unassembled WGS sequence"/>
</dbReference>